<evidence type="ECO:0000313" key="8">
    <source>
        <dbReference type="Proteomes" id="UP000594688"/>
    </source>
</evidence>
<keyword evidence="4" id="KW-0479">Metal-binding</keyword>
<keyword evidence="3 6" id="KW-0808">Transferase</keyword>
<dbReference type="SFLD" id="SFLDS00005">
    <property type="entry name" value="Isoprenoid_Synthase_Type_I"/>
    <property type="match status" value="1"/>
</dbReference>
<dbReference type="PANTHER" id="PTHR12001">
    <property type="entry name" value="GERANYLGERANYL PYROPHOSPHATE SYNTHASE"/>
    <property type="match status" value="1"/>
</dbReference>
<dbReference type="SUPFAM" id="SSF48576">
    <property type="entry name" value="Terpenoid synthases"/>
    <property type="match status" value="1"/>
</dbReference>
<dbReference type="Proteomes" id="UP000594688">
    <property type="component" value="Chromosome"/>
</dbReference>
<name>A0A7T0BYM4_9BACT</name>
<proteinExistence type="inferred from homology"/>
<dbReference type="SFLD" id="SFLDG01017">
    <property type="entry name" value="Polyprenyl_Transferase_Like"/>
    <property type="match status" value="1"/>
</dbReference>
<dbReference type="InterPro" id="IPR033749">
    <property type="entry name" value="Polyprenyl_synt_CS"/>
</dbReference>
<comment type="cofactor">
    <cofactor evidence="1">
        <name>Mg(2+)</name>
        <dbReference type="ChEBI" id="CHEBI:18420"/>
    </cofactor>
</comment>
<dbReference type="InterPro" id="IPR008949">
    <property type="entry name" value="Isoprenoid_synthase_dom_sf"/>
</dbReference>
<keyword evidence="5" id="KW-0460">Magnesium</keyword>
<evidence type="ECO:0000256" key="6">
    <source>
        <dbReference type="RuleBase" id="RU004466"/>
    </source>
</evidence>
<evidence type="ECO:0000256" key="1">
    <source>
        <dbReference type="ARBA" id="ARBA00001946"/>
    </source>
</evidence>
<dbReference type="InterPro" id="IPR000092">
    <property type="entry name" value="Polyprenyl_synt"/>
</dbReference>
<evidence type="ECO:0000256" key="2">
    <source>
        <dbReference type="ARBA" id="ARBA00006706"/>
    </source>
</evidence>
<evidence type="ECO:0000256" key="5">
    <source>
        <dbReference type="ARBA" id="ARBA00022842"/>
    </source>
</evidence>
<dbReference type="Pfam" id="PF00348">
    <property type="entry name" value="polyprenyl_synt"/>
    <property type="match status" value="1"/>
</dbReference>
<evidence type="ECO:0000256" key="4">
    <source>
        <dbReference type="ARBA" id="ARBA00022723"/>
    </source>
</evidence>
<comment type="similarity">
    <text evidence="2 6">Belongs to the FPP/GGPP synthase family.</text>
</comment>
<reference evidence="7 8" key="1">
    <citation type="submission" date="2020-02" db="EMBL/GenBank/DDBJ databases">
        <title>Genomic and physiological characterization of two novel Nitrospinaceae genera.</title>
        <authorList>
            <person name="Mueller A.J."/>
            <person name="Jung M.-Y."/>
            <person name="Strachan C.R."/>
            <person name="Herbold C.W."/>
            <person name="Kirkegaard R.H."/>
            <person name="Daims H."/>
        </authorList>
    </citation>
    <scope>NUCLEOTIDE SEQUENCE [LARGE SCALE GENOMIC DNA]</scope>
    <source>
        <strain evidence="7">EB</strain>
    </source>
</reference>
<dbReference type="AlphaFoldDB" id="A0A7T0BYM4"/>
<protein>
    <submittedName>
        <fullName evidence="7">Polyprenyl synthetase family protein</fullName>
    </submittedName>
</protein>
<dbReference type="PANTHER" id="PTHR12001:SF69">
    <property type="entry name" value="ALL TRANS-POLYPRENYL-DIPHOSPHATE SYNTHASE PDSS1"/>
    <property type="match status" value="1"/>
</dbReference>
<dbReference type="EMBL" id="CP048685">
    <property type="protein sequence ID" value="QPJ62902.1"/>
    <property type="molecule type" value="Genomic_DNA"/>
</dbReference>
<dbReference type="CDD" id="cd00685">
    <property type="entry name" value="Trans_IPPS_HT"/>
    <property type="match status" value="1"/>
</dbReference>
<dbReference type="GO" id="GO:0008299">
    <property type="term" value="P:isoprenoid biosynthetic process"/>
    <property type="evidence" value="ECO:0007669"/>
    <property type="project" value="InterPro"/>
</dbReference>
<accession>A0A7T0BYM4</accession>
<evidence type="ECO:0000313" key="7">
    <source>
        <dbReference type="EMBL" id="QPJ62902.1"/>
    </source>
</evidence>
<evidence type="ECO:0000256" key="3">
    <source>
        <dbReference type="ARBA" id="ARBA00022679"/>
    </source>
</evidence>
<dbReference type="GO" id="GO:0004659">
    <property type="term" value="F:prenyltransferase activity"/>
    <property type="evidence" value="ECO:0007669"/>
    <property type="project" value="InterPro"/>
</dbReference>
<dbReference type="PROSITE" id="PS00723">
    <property type="entry name" value="POLYPRENYL_SYNTHASE_1"/>
    <property type="match status" value="1"/>
</dbReference>
<dbReference type="GO" id="GO:0046872">
    <property type="term" value="F:metal ion binding"/>
    <property type="evidence" value="ECO:0007669"/>
    <property type="project" value="UniProtKB-KW"/>
</dbReference>
<dbReference type="Gene3D" id="1.10.600.10">
    <property type="entry name" value="Farnesyl Diphosphate Synthase"/>
    <property type="match status" value="1"/>
</dbReference>
<dbReference type="KEGG" id="nli:G3M70_13870"/>
<gene>
    <name evidence="7" type="ORF">G3M70_13870</name>
</gene>
<sequence>MDFKEVSAVFKDDLAGVEKCLRDNYFSDIPLVPGIGDYIMNGGGKRVRPLLLMICTRLSGIEVNDKVIRHATAVEYVHAASLLHDDVVDETTVRRGRPTVNTKWGSDASILVGDFLIARALLLLSNDVDETVFRCFAEGAKTLVEGGLLEFTHARDINVTQEHCLDVAYRKTASVMALACQLGAQLGGADPEIVTSLYEFGKDFGIAFQLVDDAMDYDGTPEQLGKSPGTDFNEGHVTLPLLYLHQHSDSSQKREIEGFIQNECLTQKEFEYILERMREVKAIDYTLDIARDHMKRAKEKLQNLEFPNPDFKPALQSTANHIVDRFQPTGTHLIPSGRSY</sequence>
<organism evidence="7 8">
    <name type="scientific">Candidatus Nitronauta litoralis</name>
    <dbReference type="NCBI Taxonomy" id="2705533"/>
    <lineage>
        <taxon>Bacteria</taxon>
        <taxon>Pseudomonadati</taxon>
        <taxon>Nitrospinota/Tectimicrobiota group</taxon>
        <taxon>Nitrospinota</taxon>
        <taxon>Nitrospinia</taxon>
        <taxon>Nitrospinales</taxon>
        <taxon>Nitrospinaceae</taxon>
        <taxon>Candidatus Nitronauta</taxon>
    </lineage>
</organism>